<reference evidence="14 15" key="1">
    <citation type="submission" date="2017-12" db="EMBL/GenBank/DDBJ databases">
        <authorList>
            <person name="Paulsen S."/>
            <person name="Gram L.K."/>
        </authorList>
    </citation>
    <scope>NUCLEOTIDE SEQUENCE [LARGE SCALE GENOMIC DNA]</scope>
    <source>
        <strain evidence="13 15">S2231</strain>
        <strain evidence="12 14">S2233</strain>
    </source>
</reference>
<keyword evidence="5 9" id="KW-1133">Transmembrane helix</keyword>
<evidence type="ECO:0000256" key="7">
    <source>
        <dbReference type="ARBA" id="ARBA00029447"/>
    </source>
</evidence>
<evidence type="ECO:0000313" key="15">
    <source>
        <dbReference type="Proteomes" id="UP000307706"/>
    </source>
</evidence>
<evidence type="ECO:0000256" key="5">
    <source>
        <dbReference type="ARBA" id="ARBA00022989"/>
    </source>
</evidence>
<dbReference type="Proteomes" id="UP000305730">
    <property type="component" value="Unassembled WGS sequence"/>
</dbReference>
<keyword evidence="4 9" id="KW-0812">Transmembrane</keyword>
<dbReference type="SUPFAM" id="SSF158472">
    <property type="entry name" value="HAMP domain-like"/>
    <property type="match status" value="1"/>
</dbReference>
<dbReference type="Pfam" id="PF00015">
    <property type="entry name" value="MCPsignal"/>
    <property type="match status" value="1"/>
</dbReference>
<dbReference type="Pfam" id="PF18947">
    <property type="entry name" value="HAMP_2"/>
    <property type="match status" value="1"/>
</dbReference>
<feature type="domain" description="HAMP" evidence="11">
    <location>
        <begin position="417"/>
        <end position="470"/>
    </location>
</feature>
<name>A0A5S3XUY5_9GAMM</name>
<dbReference type="GO" id="GO:0006935">
    <property type="term" value="P:chemotaxis"/>
    <property type="evidence" value="ECO:0007669"/>
    <property type="project" value="UniProtKB-KW"/>
</dbReference>
<dbReference type="GO" id="GO:0005886">
    <property type="term" value="C:plasma membrane"/>
    <property type="evidence" value="ECO:0007669"/>
    <property type="project" value="UniProtKB-SubCell"/>
</dbReference>
<dbReference type="GO" id="GO:0007165">
    <property type="term" value="P:signal transduction"/>
    <property type="evidence" value="ECO:0007669"/>
    <property type="project" value="UniProtKB-KW"/>
</dbReference>
<keyword evidence="6 9" id="KW-0472">Membrane</keyword>
<dbReference type="EMBL" id="PNCL01000006">
    <property type="protein sequence ID" value="TMP62605.1"/>
    <property type="molecule type" value="Genomic_DNA"/>
</dbReference>
<accession>A0A5S3XUY5</accession>
<keyword evidence="14" id="KW-1185">Reference proteome</keyword>
<dbReference type="Gene3D" id="1.20.120.1530">
    <property type="match status" value="2"/>
</dbReference>
<keyword evidence="8" id="KW-0807">Transducer</keyword>
<evidence type="ECO:0000313" key="12">
    <source>
        <dbReference type="EMBL" id="TMP40719.1"/>
    </source>
</evidence>
<dbReference type="PANTHER" id="PTHR43531:SF11">
    <property type="entry name" value="METHYL-ACCEPTING CHEMOTAXIS PROTEIN 3"/>
    <property type="match status" value="1"/>
</dbReference>
<gene>
    <name evidence="13" type="ORF">CWB96_00765</name>
    <name evidence="12" type="ORF">CWB97_17325</name>
</gene>
<evidence type="ECO:0000256" key="4">
    <source>
        <dbReference type="ARBA" id="ARBA00022692"/>
    </source>
</evidence>
<evidence type="ECO:0000256" key="6">
    <source>
        <dbReference type="ARBA" id="ARBA00023136"/>
    </source>
</evidence>
<dbReference type="PANTHER" id="PTHR43531">
    <property type="entry name" value="PROTEIN ICFG"/>
    <property type="match status" value="1"/>
</dbReference>
<dbReference type="SMART" id="SM00283">
    <property type="entry name" value="MA"/>
    <property type="match status" value="1"/>
</dbReference>
<dbReference type="OrthoDB" id="2489132at2"/>
<dbReference type="InterPro" id="IPR003660">
    <property type="entry name" value="HAMP_dom"/>
</dbReference>
<proteinExistence type="inferred from homology"/>
<comment type="subcellular location">
    <subcellularLocation>
        <location evidence="1">Cell membrane</location>
        <topology evidence="1">Multi-pass membrane protein</topology>
    </subcellularLocation>
</comment>
<feature type="domain" description="HAMP" evidence="11">
    <location>
        <begin position="598"/>
        <end position="650"/>
    </location>
</feature>
<dbReference type="Gene3D" id="1.10.8.500">
    <property type="entry name" value="HAMP domain in histidine kinase"/>
    <property type="match status" value="1"/>
</dbReference>
<dbReference type="RefSeq" id="WP_138597967.1">
    <property type="nucleotide sequence ID" value="NZ_PNCK01000069.1"/>
</dbReference>
<evidence type="ECO:0000259" key="11">
    <source>
        <dbReference type="PROSITE" id="PS50885"/>
    </source>
</evidence>
<dbReference type="SUPFAM" id="SSF58104">
    <property type="entry name" value="Methyl-accepting chemotaxis protein (MCP) signaling domain"/>
    <property type="match status" value="2"/>
</dbReference>
<dbReference type="InterPro" id="IPR033479">
    <property type="entry name" value="dCache_1"/>
</dbReference>
<dbReference type="CDD" id="cd11386">
    <property type="entry name" value="MCP_signal"/>
    <property type="match status" value="1"/>
</dbReference>
<dbReference type="Pfam" id="PF00672">
    <property type="entry name" value="HAMP"/>
    <property type="match status" value="1"/>
</dbReference>
<dbReference type="PROSITE" id="PS50885">
    <property type="entry name" value="HAMP"/>
    <property type="match status" value="5"/>
</dbReference>
<feature type="domain" description="HAMP" evidence="11">
    <location>
        <begin position="778"/>
        <end position="830"/>
    </location>
</feature>
<protein>
    <submittedName>
        <fullName evidence="13">Methyl-accepting chemotaxis protein</fullName>
    </submittedName>
</protein>
<dbReference type="Gene3D" id="1.10.287.950">
    <property type="entry name" value="Methyl-accepting chemotaxis protein"/>
    <property type="match status" value="1"/>
</dbReference>
<dbReference type="Pfam" id="PF02743">
    <property type="entry name" value="dCache_1"/>
    <property type="match status" value="1"/>
</dbReference>
<dbReference type="CDD" id="cd06225">
    <property type="entry name" value="HAMP"/>
    <property type="match status" value="3"/>
</dbReference>
<feature type="transmembrane region" description="Helical" evidence="9">
    <location>
        <begin position="17"/>
        <end position="38"/>
    </location>
</feature>
<feature type="domain" description="HAMP" evidence="11">
    <location>
        <begin position="688"/>
        <end position="740"/>
    </location>
</feature>
<reference evidence="13" key="3">
    <citation type="submission" date="2019-09" db="EMBL/GenBank/DDBJ databases">
        <title>Co-occurence of chitin degradation, pigmentation and bioactivity in marine Pseudoalteromonas.</title>
        <authorList>
            <person name="Sonnenschein E.C."/>
            <person name="Bech P.K."/>
        </authorList>
    </citation>
    <scope>NUCLEOTIDE SEQUENCE</scope>
    <source>
        <strain evidence="13">S2231</strain>
        <strain evidence="12 14">S2233</strain>
    </source>
</reference>
<comment type="caution">
    <text evidence="13">The sequence shown here is derived from an EMBL/GenBank/DDBJ whole genome shotgun (WGS) entry which is preliminary data.</text>
</comment>
<evidence type="ECO:0000256" key="3">
    <source>
        <dbReference type="ARBA" id="ARBA00022500"/>
    </source>
</evidence>
<evidence type="ECO:0000256" key="8">
    <source>
        <dbReference type="PROSITE-ProRule" id="PRU00284"/>
    </source>
</evidence>
<dbReference type="InterPro" id="IPR051310">
    <property type="entry name" value="MCP_chemotaxis"/>
</dbReference>
<evidence type="ECO:0000256" key="2">
    <source>
        <dbReference type="ARBA" id="ARBA00022475"/>
    </source>
</evidence>
<dbReference type="PROSITE" id="PS50111">
    <property type="entry name" value="CHEMOTAXIS_TRANSDUC_2"/>
    <property type="match status" value="1"/>
</dbReference>
<evidence type="ECO:0000256" key="1">
    <source>
        <dbReference type="ARBA" id="ARBA00004651"/>
    </source>
</evidence>
<feature type="transmembrane region" description="Helical" evidence="9">
    <location>
        <begin position="396"/>
        <end position="416"/>
    </location>
</feature>
<evidence type="ECO:0000313" key="13">
    <source>
        <dbReference type="EMBL" id="TMP62605.1"/>
    </source>
</evidence>
<sequence length="1096" mass="118925">MASISAIYHSLDLTKKLVVAFLLVALAPIAIVISMALYHASTALQEQAYSQLGAVGEIKKSAVERHFKAVKNKMSALAHNPYAQTAAKEFMYAYSSLDGSTFTPDGLVSFYDNEFTKKFTDENPGVMPPDDLLNSVNAEGISLQQRYISDNPFPLGEKSQLLATNHDDEYDATHQRHHEYFLKIAEINHFYDIFIVDNETGNIVYSVYKELDFATSLLTGPYADSNLAKVFQQARLLTSPEQYAFVDYQQYLPSYNAPASFIAAPLVNSEQAKATLIFQLSIDALNQIMTEREGLGDSGETYLVGSDGLMRSDSYLDPQNHSVINSFKYPDKGAINTEAFQRAIQGEQGQKLIMDYNGQPVLSAFMPVTVMGAEWALIAEIDKQEAFYAVTRLRNLLAIVLLFTITAIVVSAFLFARTLTRPAHSLVNTMRRVEQEGDFSIRAPVASQDEIGKSAQAFNSLLNALQQSISETNVVMNEMASGRFSKRIKVQCKGELETLKQATNHCADSLDIAIGEINQVVKAMSVGQFSHQLNAPMSGDLDKLKSNINQSLQSLNDTMNAIVGVMENVEHGDFKGQVSIAAQGKLGQLKDSVNNSVFSVSGAIDEISTVMRAIKQGDFSQRVGIPLEGQLNELKENINFSVDNLALIIKDISTVMAAMSKGNFKQSVECPAQGQLGVLKEDINTSIRDLDKAVSEISSVMMAISHGRFDRTITSSMPGQLNTLKIDINNSVENLNQVIEELSSVMAALCQGNFSLKIELSLQGQLQQLKEDVNGSIAIISGAISEVTHVLSALSQGKLTDAISGDYEGVFLVLKQDVNKTIRKLTEVIEGIQLSANHVSQSAGEIAASNTEISARTEEQAANLEEASASTGHILSEITAVAKQSSNAVELSDNAQDIAQEGGTLSKDTVVAIEEVNNASKDINEIVSVIDALAFQTNLLALNAAVEAARAGEHGRGFAVVANEVRELAGRSAASAKQIKNIIANSNEKVEQSTEMANSSGHKLEQIVDAVSKVNGTIVKINQSTMTQQQAITEVDLVVQRLTDLIQENSAITEETMAAAKQMADQANEMRRLLGYFALSGSDASSLQRLTHNTAS</sequence>
<dbReference type="InterPro" id="IPR004089">
    <property type="entry name" value="MCPsignal_dom"/>
</dbReference>
<comment type="similarity">
    <text evidence="7">Belongs to the methyl-accepting chemotaxis (MCP) protein family.</text>
</comment>
<reference evidence="15" key="2">
    <citation type="submission" date="2019-06" db="EMBL/GenBank/DDBJ databases">
        <title>Co-occurence of chitin degradation, pigmentation and bioactivity in marine Pseudoalteromonas.</title>
        <authorList>
            <person name="Sonnenschein E.C."/>
            <person name="Bech P.K."/>
        </authorList>
    </citation>
    <scope>NUCLEOTIDE SEQUENCE [LARGE SCALE GENOMIC DNA]</scope>
    <source>
        <strain evidence="15">S2231</strain>
    </source>
</reference>
<evidence type="ECO:0000259" key="10">
    <source>
        <dbReference type="PROSITE" id="PS50111"/>
    </source>
</evidence>
<dbReference type="Proteomes" id="UP000307706">
    <property type="component" value="Unassembled WGS sequence"/>
</dbReference>
<keyword evidence="2" id="KW-1003">Cell membrane</keyword>
<dbReference type="AlphaFoldDB" id="A0A5S3XUY5"/>
<dbReference type="SMART" id="SM00304">
    <property type="entry name" value="HAMP"/>
    <property type="match status" value="5"/>
</dbReference>
<evidence type="ECO:0000313" key="14">
    <source>
        <dbReference type="Proteomes" id="UP000305730"/>
    </source>
</evidence>
<organism evidence="13 15">
    <name type="scientific">Pseudoalteromonas citrea</name>
    <dbReference type="NCBI Taxonomy" id="43655"/>
    <lineage>
        <taxon>Bacteria</taxon>
        <taxon>Pseudomonadati</taxon>
        <taxon>Pseudomonadota</taxon>
        <taxon>Gammaproteobacteria</taxon>
        <taxon>Alteromonadales</taxon>
        <taxon>Pseudoalteromonadaceae</taxon>
        <taxon>Pseudoalteromonas</taxon>
    </lineage>
</organism>
<dbReference type="Gene3D" id="3.30.450.20">
    <property type="entry name" value="PAS domain"/>
    <property type="match status" value="1"/>
</dbReference>
<feature type="domain" description="HAMP" evidence="11">
    <location>
        <begin position="475"/>
        <end position="515"/>
    </location>
</feature>
<keyword evidence="3" id="KW-0145">Chemotaxis</keyword>
<feature type="domain" description="Methyl-accepting transducer" evidence="10">
    <location>
        <begin position="835"/>
        <end position="1064"/>
    </location>
</feature>
<dbReference type="EMBL" id="PNCK01000069">
    <property type="protein sequence ID" value="TMP40719.1"/>
    <property type="molecule type" value="Genomic_DNA"/>
</dbReference>
<evidence type="ECO:0000256" key="9">
    <source>
        <dbReference type="SAM" id="Phobius"/>
    </source>
</evidence>